<dbReference type="Pfam" id="PF03313">
    <property type="entry name" value="SDH_alpha"/>
    <property type="match status" value="1"/>
</dbReference>
<dbReference type="Gene3D" id="3.30.1330.90">
    <property type="entry name" value="D-3-phosphoglycerate dehydrogenase, domain 3"/>
    <property type="match status" value="1"/>
</dbReference>
<evidence type="ECO:0000259" key="13">
    <source>
        <dbReference type="Pfam" id="PF03315"/>
    </source>
</evidence>
<comment type="pathway">
    <text evidence="2">Carbohydrate biosynthesis; gluconeogenesis.</text>
</comment>
<evidence type="ECO:0000259" key="12">
    <source>
        <dbReference type="Pfam" id="PF03313"/>
    </source>
</evidence>
<evidence type="ECO:0000256" key="10">
    <source>
        <dbReference type="ARBA" id="ARBA00049406"/>
    </source>
</evidence>
<reference evidence="14 15" key="1">
    <citation type="submission" date="2016-06" db="EMBL/GenBank/DDBJ databases">
        <title>Complete genome sequence of a saline-alkali tolerant type strain Dietzia timorensis ID05-A0528T.</title>
        <authorList>
            <person name="Wu X."/>
        </authorList>
    </citation>
    <scope>NUCLEOTIDE SEQUENCE [LARGE SCALE GENOMIC DNA]</scope>
    <source>
        <strain evidence="14 15">ID05-A0528</strain>
    </source>
</reference>
<evidence type="ECO:0000313" key="14">
    <source>
        <dbReference type="EMBL" id="ANI92886.1"/>
    </source>
</evidence>
<keyword evidence="6 11" id="KW-0479">Metal-binding</keyword>
<keyword evidence="8 11" id="KW-0411">Iron-sulfur</keyword>
<dbReference type="RefSeq" id="WP_067475100.1">
    <property type="nucleotide sequence ID" value="NZ_CP015961.1"/>
</dbReference>
<comment type="similarity">
    <text evidence="3 11">Belongs to the iron-sulfur dependent L-serine dehydratase family.</text>
</comment>
<dbReference type="PANTHER" id="PTHR30182:SF1">
    <property type="entry name" value="L-SERINE DEHYDRATASE 1"/>
    <property type="match status" value="1"/>
</dbReference>
<dbReference type="KEGG" id="dtm:BJL86_2119"/>
<feature type="domain" description="Serine dehydratase beta chain" evidence="13">
    <location>
        <begin position="4"/>
        <end position="150"/>
    </location>
</feature>
<feature type="domain" description="Serine dehydratase-like alpha subunit" evidence="12">
    <location>
        <begin position="193"/>
        <end position="464"/>
    </location>
</feature>
<dbReference type="InterPro" id="IPR005130">
    <property type="entry name" value="Ser_deHydtase-like_asu"/>
</dbReference>
<dbReference type="SUPFAM" id="SSF143548">
    <property type="entry name" value="Serine metabolism enzymes domain"/>
    <property type="match status" value="1"/>
</dbReference>
<dbReference type="InterPro" id="IPR029009">
    <property type="entry name" value="ASB_dom_sf"/>
</dbReference>
<dbReference type="NCBIfam" id="TIGR00720">
    <property type="entry name" value="sda_mono"/>
    <property type="match status" value="1"/>
</dbReference>
<sequence>MAISVVEMFSIGIGPSSSHTVGPMLGAALFARELADQHAGSVTRIEIDLFGSLAATGRGHGTPGAKLAGLEGADPKTVDPSHVLALANGSCRSITLVGGTTLPLDDVAVTFRTDRKEFRHPNTVELRALTSDGGEILERRFFSVGGGFVEFDEPAHETEATTYVEDAESSSSHPAGFRAYSCADELLAACADAECTVAELVSDNEAAMSGQGLAEKHLIDVWHAMRDCISAGFSERGTLPGGLDVPRRAAALSQQLGTVDSVTRTMDTLYAAAIAVNEENAAGHRVVTAPTNGAAGIVPAVLHWAFECAWELLDTEEEHDEETESQLAVRYLLAAGGIGALIKERASISGAELGCQGEVGSACAMAAAGLTEIMGGTPAQVENAAEIGIEHNLGLTCDPVGGLVQIPCIERNAVGAVKAVNASVLALKGSGEHRVSLDTAIETMRQTGLDMMDKYKETSLGGLAVNVPEC</sequence>
<organism evidence="14 15">
    <name type="scientific">Dietzia timorensis</name>
    <dbReference type="NCBI Taxonomy" id="499555"/>
    <lineage>
        <taxon>Bacteria</taxon>
        <taxon>Bacillati</taxon>
        <taxon>Actinomycetota</taxon>
        <taxon>Actinomycetes</taxon>
        <taxon>Mycobacteriales</taxon>
        <taxon>Dietziaceae</taxon>
        <taxon>Dietzia</taxon>
    </lineage>
</organism>
<evidence type="ECO:0000256" key="6">
    <source>
        <dbReference type="ARBA" id="ARBA00022723"/>
    </source>
</evidence>
<comment type="catalytic activity">
    <reaction evidence="10 11">
        <text>L-serine = pyruvate + NH4(+)</text>
        <dbReference type="Rhea" id="RHEA:19169"/>
        <dbReference type="ChEBI" id="CHEBI:15361"/>
        <dbReference type="ChEBI" id="CHEBI:28938"/>
        <dbReference type="ChEBI" id="CHEBI:33384"/>
        <dbReference type="EC" id="4.3.1.17"/>
    </reaction>
</comment>
<keyword evidence="7 11" id="KW-0408">Iron</keyword>
<evidence type="ECO:0000256" key="4">
    <source>
        <dbReference type="ARBA" id="ARBA00022432"/>
    </source>
</evidence>
<dbReference type="Pfam" id="PF03315">
    <property type="entry name" value="SDH_beta"/>
    <property type="match status" value="1"/>
</dbReference>
<dbReference type="OrthoDB" id="9805537at2"/>
<dbReference type="InterPro" id="IPR051318">
    <property type="entry name" value="Fe-S_L-Ser"/>
</dbReference>
<evidence type="ECO:0000256" key="8">
    <source>
        <dbReference type="ARBA" id="ARBA00023014"/>
    </source>
</evidence>
<dbReference type="GO" id="GO:0003941">
    <property type="term" value="F:L-serine ammonia-lyase activity"/>
    <property type="evidence" value="ECO:0007669"/>
    <property type="project" value="UniProtKB-UniRule"/>
</dbReference>
<evidence type="ECO:0000256" key="11">
    <source>
        <dbReference type="RuleBase" id="RU366059"/>
    </source>
</evidence>
<name>A0A173LKM7_9ACTN</name>
<evidence type="ECO:0000256" key="5">
    <source>
        <dbReference type="ARBA" id="ARBA00022485"/>
    </source>
</evidence>
<comment type="cofactor">
    <cofactor evidence="1 11">
        <name>[4Fe-4S] cluster</name>
        <dbReference type="ChEBI" id="CHEBI:49883"/>
    </cofactor>
</comment>
<accession>A0A173LKM7</accession>
<dbReference type="GO" id="GO:0051539">
    <property type="term" value="F:4 iron, 4 sulfur cluster binding"/>
    <property type="evidence" value="ECO:0007669"/>
    <property type="project" value="UniProtKB-UniRule"/>
</dbReference>
<dbReference type="AlphaFoldDB" id="A0A173LKM7"/>
<proteinExistence type="inferred from homology"/>
<evidence type="ECO:0000256" key="2">
    <source>
        <dbReference type="ARBA" id="ARBA00004742"/>
    </source>
</evidence>
<dbReference type="STRING" id="499555.BJL86_2119"/>
<keyword evidence="5 11" id="KW-0004">4Fe-4S</keyword>
<dbReference type="EMBL" id="CP015961">
    <property type="protein sequence ID" value="ANI92886.1"/>
    <property type="molecule type" value="Genomic_DNA"/>
</dbReference>
<dbReference type="InterPro" id="IPR005131">
    <property type="entry name" value="Ser_deHydtase_bsu"/>
</dbReference>
<evidence type="ECO:0000256" key="1">
    <source>
        <dbReference type="ARBA" id="ARBA00001966"/>
    </source>
</evidence>
<dbReference type="PANTHER" id="PTHR30182">
    <property type="entry name" value="L-SERINE DEHYDRATASE"/>
    <property type="match status" value="1"/>
</dbReference>
<keyword evidence="15" id="KW-1185">Reference proteome</keyword>
<keyword evidence="9 11" id="KW-0456">Lyase</keyword>
<protein>
    <recommendedName>
        <fullName evidence="11">L-serine dehydratase</fullName>
        <ecNumber evidence="11">4.3.1.17</ecNumber>
    </recommendedName>
</protein>
<evidence type="ECO:0000256" key="7">
    <source>
        <dbReference type="ARBA" id="ARBA00023004"/>
    </source>
</evidence>
<dbReference type="GO" id="GO:0046872">
    <property type="term" value="F:metal ion binding"/>
    <property type="evidence" value="ECO:0007669"/>
    <property type="project" value="UniProtKB-KW"/>
</dbReference>
<dbReference type="Proteomes" id="UP000186104">
    <property type="component" value="Chromosome"/>
</dbReference>
<evidence type="ECO:0000256" key="3">
    <source>
        <dbReference type="ARBA" id="ARBA00008636"/>
    </source>
</evidence>
<dbReference type="GO" id="GO:0006094">
    <property type="term" value="P:gluconeogenesis"/>
    <property type="evidence" value="ECO:0007669"/>
    <property type="project" value="UniProtKB-KW"/>
</dbReference>
<evidence type="ECO:0000256" key="9">
    <source>
        <dbReference type="ARBA" id="ARBA00023239"/>
    </source>
</evidence>
<keyword evidence="4 11" id="KW-0312">Gluconeogenesis</keyword>
<evidence type="ECO:0000313" key="15">
    <source>
        <dbReference type="Proteomes" id="UP000186104"/>
    </source>
</evidence>
<dbReference type="InterPro" id="IPR004644">
    <property type="entry name" value="Fe-S_L-Ser_mono"/>
</dbReference>
<gene>
    <name evidence="14" type="ORF">BJL86_2119</name>
</gene>
<dbReference type="EC" id="4.3.1.17" evidence="11"/>